<feature type="region of interest" description="Disordered" evidence="1">
    <location>
        <begin position="338"/>
        <end position="379"/>
    </location>
</feature>
<keyword evidence="3" id="KW-1185">Reference proteome</keyword>
<organism evidence="2 3">
    <name type="scientific">Candidatus Nanogingivalis gingivitcus</name>
    <dbReference type="NCBI Taxonomy" id="2171992"/>
    <lineage>
        <taxon>Bacteria</taxon>
        <taxon>Candidatus Saccharimonadota</taxon>
        <taxon>Candidatus Nanosyncoccalia</taxon>
        <taxon>Candidatus Nanogingivales</taxon>
        <taxon>Candidatus Nanogingivalaceae</taxon>
        <taxon>Candidatus Nanogingivalis</taxon>
    </lineage>
</organism>
<evidence type="ECO:0000313" key="3">
    <source>
        <dbReference type="Proteomes" id="UP001190925"/>
    </source>
</evidence>
<reference evidence="2 3" key="1">
    <citation type="journal article" date="2018" name="bioRxiv">
        <title>Evidence of independent acquisition and adaption of ultra-small bacteria to human hosts across the highly diverse yet reduced genomes of the phylum Saccharibacteria.</title>
        <authorList>
            <person name="McLean J.S."/>
            <person name="Bor B."/>
            <person name="To T.T."/>
            <person name="Liu Q."/>
            <person name="Kearns K.A."/>
            <person name="Solden L.M."/>
            <person name="Wrighton K.C."/>
            <person name="He X."/>
            <person name="Shi W."/>
        </authorList>
    </citation>
    <scope>NUCLEOTIDE SEQUENCE [LARGE SCALE GENOMIC DNA]</scope>
    <source>
        <strain evidence="2 3">TM7_CMJM_G6_1_HOT_870</strain>
    </source>
</reference>
<dbReference type="Proteomes" id="UP001190925">
    <property type="component" value="Unassembled WGS sequence"/>
</dbReference>
<dbReference type="RefSeq" id="WP_129718835.1">
    <property type="nucleotide sequence ID" value="NZ_PRLK01000006.1"/>
</dbReference>
<reference evidence="2 3" key="2">
    <citation type="journal article" date="2020" name="Cell Rep.">
        <title>Acquisition and Adaptation of Ultra-small Parasitic Reduced Genome Bacteria to Mammalian Hosts.</title>
        <authorList>
            <person name="McLean J.S."/>
            <person name="Bor B."/>
            <person name="Kerns K.A."/>
            <person name="Liu Q."/>
            <person name="To T.T."/>
            <person name="Solden L."/>
            <person name="Hendrickson E.L."/>
            <person name="Wrighton K."/>
            <person name="Shi W."/>
            <person name="He X."/>
        </authorList>
    </citation>
    <scope>NUCLEOTIDE SEQUENCE [LARGE SCALE GENOMIC DNA]</scope>
    <source>
        <strain evidence="2 3">TM7_CMJM_G6_1_HOT_870</strain>
    </source>
</reference>
<gene>
    <name evidence="2" type="ORF">G6CMJM_00432</name>
</gene>
<proteinExistence type="predicted"/>
<evidence type="ECO:0000256" key="1">
    <source>
        <dbReference type="SAM" id="MobiDB-lite"/>
    </source>
</evidence>
<dbReference type="EMBL" id="PRLK01000006">
    <property type="protein sequence ID" value="RYC72505.1"/>
    <property type="molecule type" value="Genomic_DNA"/>
</dbReference>
<accession>A0ABY0FHQ2</accession>
<comment type="caution">
    <text evidence="2">The sequence shown here is derived from an EMBL/GenBank/DDBJ whole genome shotgun (WGS) entry which is preliminary data.</text>
</comment>
<name>A0ABY0FHQ2_9BACT</name>
<sequence length="379" mass="42330">MGYIADYNGLNANKYNGSKDFRGFLAANGYENFLPYVGNDGKGDFRRMAQNPAYADQTQRNLGGAMQELHNWWSKNNADVNRRYTDPRSSGGYYDPRAATEARARADEIAKYREQERVASEGLGRLDRQRDIWRGNVENNYANQLNDLENSYTQSKGAYEMNKRDSEAQNRAVRSQIMEDANNQTNSLRQMFAAGGAGDSSAAQIVAPWAVGLEASRNAGSAQDAFARDRRSQDLEFASATNAYNKNKKDWEANRQDALNNVDSQIESSRIDLNNRIMDARQKQKTANGQGLQSAIDQTRDLSNQIGNSQNKILDLSKETPKALEKVEFKAPKLSDYSENVQGVKVDSGNTDQAGLQDQLDPRLAALLDPNKKKKDLQA</sequence>
<evidence type="ECO:0000313" key="2">
    <source>
        <dbReference type="EMBL" id="RYC72505.1"/>
    </source>
</evidence>
<protein>
    <submittedName>
        <fullName evidence="2">Uncharacterized protein</fullName>
    </submittedName>
</protein>